<dbReference type="Proteomes" id="UP000681722">
    <property type="component" value="Unassembled WGS sequence"/>
</dbReference>
<dbReference type="Proteomes" id="UP000663829">
    <property type="component" value="Unassembled WGS sequence"/>
</dbReference>
<sequence>MAAAACMTNLKPTLSSIVGPEVKLFLIDFVINNETVDKNVKHDCEKLHEQLINGFHAPEVQLGQTLKLPNNSITALIHSEMEKCTWTIEIMCNSLIPSAKSYNEYFENKKIIKDIHNMVFVCIDRVDKDNCTLFKTYFAGKSFQLPLRSQQNNEWLYLELYLNSKPPKSYSVEHYLFYQATNNIILRVTFKEKITKEELPSQVKIQLYTLIEEFYLNSHRLPIDCNGNVVSPDKTDLQPLTSNKLDLKFDKIDGQTAIYAAASMASTTGISDFGKIVREVRIWHGHIPIDQIRSISLLDDVRQWNELYTKESSENNNDQKQMFFVNEQDNRSECCLLLDNGNSETTSPLTDDEGVSTIKKTQYDCYFKYINDPKNWILNDGQRRITKILYSPVYYVLAASSCHFGEPGPAVFDENHVDIKGIITDPNKRGRIKLAYVTEGNKRVVLCSAKMVHFGRYLFRTFYFVDEQNSNGEIIRYLFSAEYPYILSVLSQMNLSDDQKRIEYLRACNIFQRILITHQLTDSVKIIMYDDDNNEKQGERKRETIDSTLFPAYSEGITMWEQIRADIIHWNREFDAETDFATIKPIINEKKKEIPIQRYFIANTPENKRIQDFR</sequence>
<proteinExistence type="predicted"/>
<evidence type="ECO:0000313" key="3">
    <source>
        <dbReference type="Proteomes" id="UP000663829"/>
    </source>
</evidence>
<dbReference type="EMBL" id="CAJNOQ010002026">
    <property type="protein sequence ID" value="CAF0933855.1"/>
    <property type="molecule type" value="Genomic_DNA"/>
</dbReference>
<name>A0A814BZ03_9BILA</name>
<comment type="caution">
    <text evidence="1">The sequence shown here is derived from an EMBL/GenBank/DDBJ whole genome shotgun (WGS) entry which is preliminary data.</text>
</comment>
<evidence type="ECO:0000313" key="2">
    <source>
        <dbReference type="EMBL" id="CAF3711425.1"/>
    </source>
</evidence>
<organism evidence="1 3">
    <name type="scientific">Didymodactylos carnosus</name>
    <dbReference type="NCBI Taxonomy" id="1234261"/>
    <lineage>
        <taxon>Eukaryota</taxon>
        <taxon>Metazoa</taxon>
        <taxon>Spiralia</taxon>
        <taxon>Gnathifera</taxon>
        <taxon>Rotifera</taxon>
        <taxon>Eurotatoria</taxon>
        <taxon>Bdelloidea</taxon>
        <taxon>Philodinida</taxon>
        <taxon>Philodinidae</taxon>
        <taxon>Didymodactylos</taxon>
    </lineage>
</organism>
<keyword evidence="3" id="KW-1185">Reference proteome</keyword>
<evidence type="ECO:0000313" key="1">
    <source>
        <dbReference type="EMBL" id="CAF0933855.1"/>
    </source>
</evidence>
<accession>A0A814BZ03</accession>
<reference evidence="1" key="1">
    <citation type="submission" date="2021-02" db="EMBL/GenBank/DDBJ databases">
        <authorList>
            <person name="Nowell W R."/>
        </authorList>
    </citation>
    <scope>NUCLEOTIDE SEQUENCE</scope>
</reference>
<dbReference type="AlphaFoldDB" id="A0A814BZ03"/>
<dbReference type="OrthoDB" id="10056139at2759"/>
<protein>
    <submittedName>
        <fullName evidence="1">Uncharacterized protein</fullName>
    </submittedName>
</protein>
<gene>
    <name evidence="1" type="ORF">GPM918_LOCUS10333</name>
    <name evidence="2" type="ORF">SRO942_LOCUS10334</name>
</gene>
<dbReference type="EMBL" id="CAJOBC010002026">
    <property type="protein sequence ID" value="CAF3711425.1"/>
    <property type="molecule type" value="Genomic_DNA"/>
</dbReference>